<gene>
    <name evidence="1" type="ORF">CYCCA115_LOCUS14517</name>
</gene>
<sequence length="193" mass="21879">MPSPTEQTLESRLLDLESKLGFGLPTVTKSDIAQRLDKVQTAVNQQTTAAFRETWNESQALFKELDPGMALTHQQQPLLYRRQEVLASAATLDKDMQELSKIMHLLQPHTEKGKGLREDQVTQAPILTSYQITPSDEQRLDQVRLTMDDLSRRLQQVIVRTDAMLESYHTIMAVASEKVVMADETIKAKERSS</sequence>
<accession>A0AAD2FUN7</accession>
<name>A0AAD2FUN7_9STRA</name>
<protein>
    <submittedName>
        <fullName evidence="1">Uncharacterized protein</fullName>
    </submittedName>
</protein>
<reference evidence="1" key="1">
    <citation type="submission" date="2023-08" db="EMBL/GenBank/DDBJ databases">
        <authorList>
            <person name="Audoor S."/>
            <person name="Bilcke G."/>
        </authorList>
    </citation>
    <scope>NUCLEOTIDE SEQUENCE</scope>
</reference>
<evidence type="ECO:0000313" key="1">
    <source>
        <dbReference type="EMBL" id="CAJ1953919.1"/>
    </source>
</evidence>
<evidence type="ECO:0000313" key="2">
    <source>
        <dbReference type="Proteomes" id="UP001295423"/>
    </source>
</evidence>
<dbReference type="Proteomes" id="UP001295423">
    <property type="component" value="Unassembled WGS sequence"/>
</dbReference>
<dbReference type="EMBL" id="CAKOGP040001847">
    <property type="protein sequence ID" value="CAJ1953919.1"/>
    <property type="molecule type" value="Genomic_DNA"/>
</dbReference>
<organism evidence="1 2">
    <name type="scientific">Cylindrotheca closterium</name>
    <dbReference type="NCBI Taxonomy" id="2856"/>
    <lineage>
        <taxon>Eukaryota</taxon>
        <taxon>Sar</taxon>
        <taxon>Stramenopiles</taxon>
        <taxon>Ochrophyta</taxon>
        <taxon>Bacillariophyta</taxon>
        <taxon>Bacillariophyceae</taxon>
        <taxon>Bacillariophycidae</taxon>
        <taxon>Bacillariales</taxon>
        <taxon>Bacillariaceae</taxon>
        <taxon>Cylindrotheca</taxon>
    </lineage>
</organism>
<proteinExistence type="predicted"/>
<comment type="caution">
    <text evidence="1">The sequence shown here is derived from an EMBL/GenBank/DDBJ whole genome shotgun (WGS) entry which is preliminary data.</text>
</comment>
<dbReference type="AlphaFoldDB" id="A0AAD2FUN7"/>
<keyword evidence="2" id="KW-1185">Reference proteome</keyword>